<sequence length="84" mass="9592">MSFQNEFLTLHGEIKKLSKLDQHNFNAESKFSNLKEQVLNVLKALFGETSREYRVVRLTNSPATITKVMNHIANRTSQNIAVNS</sequence>
<accession>L0F2V0</accession>
<keyword evidence="2" id="KW-1185">Reference proteome</keyword>
<dbReference type="AlphaFoldDB" id="L0F2V0"/>
<dbReference type="eggNOG" id="ENOG5033NU1">
    <property type="taxonomic scope" value="Bacteria"/>
</dbReference>
<dbReference type="KEGG" id="ddl:Desdi_0635"/>
<reference evidence="2" key="1">
    <citation type="submission" date="2012-02" db="EMBL/GenBank/DDBJ databases">
        <title>Complete sequence of Desulfitobacterium dichloroeliminans LMG P-21439.</title>
        <authorList>
            <person name="Lucas S."/>
            <person name="Han J."/>
            <person name="Lapidus A."/>
            <person name="Cheng J.-F."/>
            <person name="Goodwin L."/>
            <person name="Pitluck S."/>
            <person name="Peters L."/>
            <person name="Ovchinnikova G."/>
            <person name="Teshima H."/>
            <person name="Detter J.C."/>
            <person name="Han C."/>
            <person name="Tapia R."/>
            <person name="Land M."/>
            <person name="Hauser L."/>
            <person name="Kyrpides N."/>
            <person name="Ivanova N."/>
            <person name="Pagani I."/>
            <person name="Kruse T."/>
            <person name="de Vos W.M."/>
            <person name="Boon N."/>
            <person name="Smidt H."/>
            <person name="Woyke T."/>
        </authorList>
    </citation>
    <scope>NUCLEOTIDE SEQUENCE [LARGE SCALE GENOMIC DNA]</scope>
    <source>
        <strain evidence="2">LMG P-21439 / DCA1</strain>
    </source>
</reference>
<evidence type="ECO:0000313" key="1">
    <source>
        <dbReference type="EMBL" id="AGA68164.1"/>
    </source>
</evidence>
<gene>
    <name evidence="1" type="ordered locus">Desdi_0635</name>
</gene>
<organism evidence="1 2">
    <name type="scientific">Desulfitobacterium dichloroeliminans (strain LMG P-21439 / DCA1)</name>
    <dbReference type="NCBI Taxonomy" id="871963"/>
    <lineage>
        <taxon>Bacteria</taxon>
        <taxon>Bacillati</taxon>
        <taxon>Bacillota</taxon>
        <taxon>Clostridia</taxon>
        <taxon>Eubacteriales</taxon>
        <taxon>Desulfitobacteriaceae</taxon>
        <taxon>Desulfitobacterium</taxon>
    </lineage>
</organism>
<dbReference type="HOGENOM" id="CLU_188259_0_0_9"/>
<dbReference type="Proteomes" id="UP000010797">
    <property type="component" value="Chromosome"/>
</dbReference>
<dbReference type="STRING" id="871963.Desdi_0635"/>
<protein>
    <submittedName>
        <fullName evidence="1">Uncharacterized protein</fullName>
    </submittedName>
</protein>
<name>L0F2V0_DESDL</name>
<dbReference type="RefSeq" id="WP_015261166.1">
    <property type="nucleotide sequence ID" value="NC_019903.1"/>
</dbReference>
<dbReference type="OrthoDB" id="1809410at2"/>
<dbReference type="EMBL" id="CP003344">
    <property type="protein sequence ID" value="AGA68164.1"/>
    <property type="molecule type" value="Genomic_DNA"/>
</dbReference>
<evidence type="ECO:0000313" key="2">
    <source>
        <dbReference type="Proteomes" id="UP000010797"/>
    </source>
</evidence>
<proteinExistence type="predicted"/>